<dbReference type="AlphaFoldDB" id="A0A4Y2VTY6"/>
<dbReference type="Proteomes" id="UP000499080">
    <property type="component" value="Unassembled WGS sequence"/>
</dbReference>
<dbReference type="OrthoDB" id="10200646at2759"/>
<evidence type="ECO:0000256" key="1">
    <source>
        <dbReference type="SAM" id="MobiDB-lite"/>
    </source>
</evidence>
<comment type="caution">
    <text evidence="2">The sequence shown here is derived from an EMBL/GenBank/DDBJ whole genome shotgun (WGS) entry which is preliminary data.</text>
</comment>
<evidence type="ECO:0008006" key="4">
    <source>
        <dbReference type="Google" id="ProtNLM"/>
    </source>
</evidence>
<feature type="compositionally biased region" description="Basic and acidic residues" evidence="1">
    <location>
        <begin position="13"/>
        <end position="24"/>
    </location>
</feature>
<sequence>MRVIYSKPLQKVRHSDSKQGHADRGNFASMTMQGLTLQLRQELLTLFGWEVLDHPPYSPDLATSDFYLFRHLKHHLGGNHYNGDEDMKTTELLVIHAGASFNEEGIQNQL</sequence>
<dbReference type="GO" id="GO:0003676">
    <property type="term" value="F:nucleic acid binding"/>
    <property type="evidence" value="ECO:0007669"/>
    <property type="project" value="InterPro"/>
</dbReference>
<dbReference type="InterPro" id="IPR036397">
    <property type="entry name" value="RNaseH_sf"/>
</dbReference>
<protein>
    <recommendedName>
        <fullName evidence="4">Histone-lysine N-methyltransferase SETMAR</fullName>
    </recommendedName>
</protein>
<dbReference type="PANTHER" id="PTHR46060">
    <property type="entry name" value="MARINER MOS1 TRANSPOSASE-LIKE PROTEIN"/>
    <property type="match status" value="1"/>
</dbReference>
<gene>
    <name evidence="2" type="ORF">AVEN_7313_1</name>
</gene>
<dbReference type="InterPro" id="IPR052709">
    <property type="entry name" value="Transposase-MT_Hybrid"/>
</dbReference>
<dbReference type="PANTHER" id="PTHR46060:SF1">
    <property type="entry name" value="MARINER MOS1 TRANSPOSASE-LIKE PROTEIN"/>
    <property type="match status" value="1"/>
</dbReference>
<name>A0A4Y2VTY6_ARAVE</name>
<reference evidence="2 3" key="1">
    <citation type="journal article" date="2019" name="Sci. Rep.">
        <title>Orb-weaving spider Araneus ventricosus genome elucidates the spidroin gene catalogue.</title>
        <authorList>
            <person name="Kono N."/>
            <person name="Nakamura H."/>
            <person name="Ohtoshi R."/>
            <person name="Moran D.A.P."/>
            <person name="Shinohara A."/>
            <person name="Yoshida Y."/>
            <person name="Fujiwara M."/>
            <person name="Mori M."/>
            <person name="Tomita M."/>
            <person name="Arakawa K."/>
        </authorList>
    </citation>
    <scope>NUCLEOTIDE SEQUENCE [LARGE SCALE GENOMIC DNA]</scope>
</reference>
<proteinExistence type="predicted"/>
<evidence type="ECO:0000313" key="2">
    <source>
        <dbReference type="EMBL" id="GBO28873.1"/>
    </source>
</evidence>
<accession>A0A4Y2VTY6</accession>
<feature type="region of interest" description="Disordered" evidence="1">
    <location>
        <begin position="1"/>
        <end position="25"/>
    </location>
</feature>
<dbReference type="EMBL" id="BGPR01051977">
    <property type="protein sequence ID" value="GBO28873.1"/>
    <property type="molecule type" value="Genomic_DNA"/>
</dbReference>
<keyword evidence="3" id="KW-1185">Reference proteome</keyword>
<dbReference type="Gene3D" id="3.30.420.10">
    <property type="entry name" value="Ribonuclease H-like superfamily/Ribonuclease H"/>
    <property type="match status" value="1"/>
</dbReference>
<organism evidence="2 3">
    <name type="scientific">Araneus ventricosus</name>
    <name type="common">Orbweaver spider</name>
    <name type="synonym">Epeira ventricosa</name>
    <dbReference type="NCBI Taxonomy" id="182803"/>
    <lineage>
        <taxon>Eukaryota</taxon>
        <taxon>Metazoa</taxon>
        <taxon>Ecdysozoa</taxon>
        <taxon>Arthropoda</taxon>
        <taxon>Chelicerata</taxon>
        <taxon>Arachnida</taxon>
        <taxon>Araneae</taxon>
        <taxon>Araneomorphae</taxon>
        <taxon>Entelegynae</taxon>
        <taxon>Araneoidea</taxon>
        <taxon>Araneidae</taxon>
        <taxon>Araneus</taxon>
    </lineage>
</organism>
<evidence type="ECO:0000313" key="3">
    <source>
        <dbReference type="Proteomes" id="UP000499080"/>
    </source>
</evidence>